<reference evidence="1 2" key="1">
    <citation type="submission" date="2019-03" db="EMBL/GenBank/DDBJ databases">
        <authorList>
            <person name="Kim M.K.M."/>
        </authorList>
    </citation>
    <scope>NUCLEOTIDE SEQUENCE [LARGE SCALE GENOMIC DNA]</scope>
    <source>
        <strain evidence="1 2">18JY21-1</strain>
    </source>
</reference>
<dbReference type="OrthoDB" id="9815316at2"/>
<keyword evidence="2" id="KW-1185">Reference proteome</keyword>
<sequence length="192" mass="20892">MPIASFKNKVFQVSSNQKNTFDGLTWSGDISLEAQEKLKDKPSTYIKGIGLTSMSIDVQLRADFGVNVRNEIEQWEAIRDNMVPDIFVLGTKPLGKNKWLLKSTSVSDTVVDGKGNMLAATLKLEFEEYVREGKASASQGASGGAGGSSAAGFQSYSIVPADIFTPPNKADNKRDNPNYYEATQKVAIARDM</sequence>
<evidence type="ECO:0000313" key="1">
    <source>
        <dbReference type="EMBL" id="TCZ73061.1"/>
    </source>
</evidence>
<name>A0A4R4E4X3_9BACL</name>
<organism evidence="1 2">
    <name type="scientific">Paenibacillus albiflavus</name>
    <dbReference type="NCBI Taxonomy" id="2545760"/>
    <lineage>
        <taxon>Bacteria</taxon>
        <taxon>Bacillati</taxon>
        <taxon>Bacillota</taxon>
        <taxon>Bacilli</taxon>
        <taxon>Bacillales</taxon>
        <taxon>Paenibacillaceae</taxon>
        <taxon>Paenibacillus</taxon>
    </lineage>
</organism>
<dbReference type="Pfam" id="PF06995">
    <property type="entry name" value="Phage_P2_GpU"/>
    <property type="match status" value="1"/>
</dbReference>
<dbReference type="InterPro" id="IPR009734">
    <property type="entry name" value="Myoviridae_GpU"/>
</dbReference>
<accession>A0A4R4E4X3</accession>
<comment type="caution">
    <text evidence="1">The sequence shown here is derived from an EMBL/GenBank/DDBJ whole genome shotgun (WGS) entry which is preliminary data.</text>
</comment>
<dbReference type="Proteomes" id="UP000295418">
    <property type="component" value="Unassembled WGS sequence"/>
</dbReference>
<evidence type="ECO:0000313" key="2">
    <source>
        <dbReference type="Proteomes" id="UP000295418"/>
    </source>
</evidence>
<dbReference type="EMBL" id="SKFG01000035">
    <property type="protein sequence ID" value="TCZ73061.1"/>
    <property type="molecule type" value="Genomic_DNA"/>
</dbReference>
<dbReference type="AlphaFoldDB" id="A0A4R4E4X3"/>
<proteinExistence type="predicted"/>
<dbReference type="RefSeq" id="WP_132420187.1">
    <property type="nucleotide sequence ID" value="NZ_SKFG01000035.1"/>
</dbReference>
<gene>
    <name evidence="1" type="ORF">E0485_21830</name>
</gene>
<protein>
    <submittedName>
        <fullName evidence="1">Uncharacterized protein</fullName>
    </submittedName>
</protein>